<dbReference type="InterPro" id="IPR005112">
    <property type="entry name" value="dDENN_dom"/>
</dbReference>
<dbReference type="Gene3D" id="3.30.450.200">
    <property type="match status" value="1"/>
</dbReference>
<dbReference type="EMBL" id="GGYP01004955">
    <property type="protein sequence ID" value="MDE49726.1"/>
    <property type="molecule type" value="Transcribed_RNA"/>
</dbReference>
<feature type="domain" description="UDENN" evidence="3">
    <location>
        <begin position="16"/>
        <end position="389"/>
    </location>
</feature>
<gene>
    <name evidence="4" type="primary">dennd1a</name>
    <name evidence="4" type="ORF">g.17827</name>
</gene>
<dbReference type="Pfam" id="PF02141">
    <property type="entry name" value="DENN"/>
    <property type="match status" value="1"/>
</dbReference>
<dbReference type="InterPro" id="IPR001194">
    <property type="entry name" value="cDENN_dom"/>
</dbReference>
<accession>A0A6G1SGQ9</accession>
<dbReference type="PANTHER" id="PTHR13196:SF14">
    <property type="entry name" value="UDENN DOMAIN-CONTAINING PROTEIN"/>
    <property type="match status" value="1"/>
</dbReference>
<dbReference type="PANTHER" id="PTHR13196">
    <property type="entry name" value="DENN DOMAIN-CONTAINING"/>
    <property type="match status" value="1"/>
</dbReference>
<evidence type="ECO:0000259" key="3">
    <source>
        <dbReference type="PROSITE" id="PS50211"/>
    </source>
</evidence>
<dbReference type="GO" id="GO:0005829">
    <property type="term" value="C:cytosol"/>
    <property type="evidence" value="ECO:0007669"/>
    <property type="project" value="TreeGrafter"/>
</dbReference>
<dbReference type="FunFam" id="3.40.50.11500:FF:000004">
    <property type="entry name" value="DENN domain-containing protein 2C isoform X1"/>
    <property type="match status" value="1"/>
</dbReference>
<dbReference type="Gene3D" id="3.40.50.11500">
    <property type="match status" value="1"/>
</dbReference>
<proteinExistence type="predicted"/>
<dbReference type="SMART" id="SM00801">
    <property type="entry name" value="dDENN"/>
    <property type="match status" value="1"/>
</dbReference>
<dbReference type="InterPro" id="IPR040032">
    <property type="entry name" value="DENND1A/B/C"/>
</dbReference>
<dbReference type="GO" id="GO:0032456">
    <property type="term" value="P:endocytic recycling"/>
    <property type="evidence" value="ECO:0007669"/>
    <property type="project" value="TreeGrafter"/>
</dbReference>
<dbReference type="InterPro" id="IPR037516">
    <property type="entry name" value="Tripartite_DENN"/>
</dbReference>
<dbReference type="GO" id="GO:0005085">
    <property type="term" value="F:guanyl-nucleotide exchange factor activity"/>
    <property type="evidence" value="ECO:0007669"/>
    <property type="project" value="InterPro"/>
</dbReference>
<organism evidence="4">
    <name type="scientific">Aceria tosichella</name>
    <name type="common">wheat curl mite</name>
    <dbReference type="NCBI Taxonomy" id="561515"/>
    <lineage>
        <taxon>Eukaryota</taxon>
        <taxon>Metazoa</taxon>
        <taxon>Ecdysozoa</taxon>
        <taxon>Arthropoda</taxon>
        <taxon>Chelicerata</taxon>
        <taxon>Arachnida</taxon>
        <taxon>Acari</taxon>
        <taxon>Acariformes</taxon>
        <taxon>Trombidiformes</taxon>
        <taxon>Prostigmata</taxon>
        <taxon>Eupodina</taxon>
        <taxon>Eriophyoidea</taxon>
        <taxon>Eriophyidae</taxon>
        <taxon>Eriophyinae</taxon>
        <taxon>Aceriini</taxon>
        <taxon>Aceria</taxon>
    </lineage>
</organism>
<dbReference type="GO" id="GO:1901981">
    <property type="term" value="F:phosphatidylinositol phosphate binding"/>
    <property type="evidence" value="ECO:0007669"/>
    <property type="project" value="TreeGrafter"/>
</dbReference>
<sequence>MQKSTRYKSNPDRIFDCYCEVSLKIKDSNGNVREKPWIKRRFPDTYKVREVLESVPKFAYPCSNLSIDDVTQFSFVLTNIDSKWTIGYCMISPTTDSCIVLLSQLPWHETFFKIVAHIGSIYTIESKQDELLSFLKALYQCKIPEQPNGKLVVQPSLSGLTKKFVYDVPDHHSLASIPQDRNLTEYYNAIGIESMITLFASALNERHILITSKKLDRLSACAQALNTLLYPMHWQHIFISVLPSDLLAYLQAPMPYLIGVPEPTFKKLKLSELGDIVLLLADDDVTQTPHDDVKNLPPGIANSIRNELKSQVALGDTVSRAFLRALVMLIGGYREALEFNDGEKITFNHDRFIATRSITFQPFLKKMLELQMFRQFIEGRLEMLNSGQGFNDDFEFEVNLYEERTANQVNLQYQDWLNDMKTKSGVLLRSINPSLKLMYRGLKDRGKQAYKDWKVKMNDSQSSNHGQAAAPSFFYSRMN</sequence>
<protein>
    <submittedName>
        <fullName evidence="4">DENN domain-containing protein 1A</fullName>
    </submittedName>
</protein>
<dbReference type="Gene3D" id="6.10.140.1000">
    <property type="match status" value="1"/>
</dbReference>
<dbReference type="SMART" id="SM00799">
    <property type="entry name" value="DENN"/>
    <property type="match status" value="1"/>
</dbReference>
<name>A0A6G1SGQ9_9ACAR</name>
<dbReference type="GO" id="GO:0030136">
    <property type="term" value="C:clathrin-coated vesicle"/>
    <property type="evidence" value="ECO:0007669"/>
    <property type="project" value="UniProtKB-SubCell"/>
</dbReference>
<dbReference type="Pfam" id="PF03456">
    <property type="entry name" value="uDENN"/>
    <property type="match status" value="1"/>
</dbReference>
<dbReference type="PROSITE" id="PS50211">
    <property type="entry name" value="DENN"/>
    <property type="match status" value="1"/>
</dbReference>
<evidence type="ECO:0000256" key="2">
    <source>
        <dbReference type="ARBA" id="ARBA00023329"/>
    </source>
</evidence>
<dbReference type="Pfam" id="PF03455">
    <property type="entry name" value="dDENN"/>
    <property type="match status" value="1"/>
</dbReference>
<comment type="subcellular location">
    <subcellularLocation>
        <location evidence="1">Cytoplasmic vesicle</location>
        <location evidence="1">Clathrin-coated vesicle</location>
    </subcellularLocation>
</comment>
<dbReference type="GO" id="GO:0006897">
    <property type="term" value="P:endocytosis"/>
    <property type="evidence" value="ECO:0007669"/>
    <property type="project" value="TreeGrafter"/>
</dbReference>
<dbReference type="InterPro" id="IPR005113">
    <property type="entry name" value="uDENN_dom"/>
</dbReference>
<reference evidence="4" key="1">
    <citation type="submission" date="2018-10" db="EMBL/GenBank/DDBJ databases">
        <title>Transcriptome assembly of Aceria tosichella (Wheat curl mite) Type 2.</title>
        <authorList>
            <person name="Scully E.D."/>
            <person name="Geib S.M."/>
            <person name="Palmer N.A."/>
            <person name="Gupta A.K."/>
            <person name="Sarath G."/>
            <person name="Tatineni S."/>
        </authorList>
    </citation>
    <scope>NUCLEOTIDE SEQUENCE</scope>
    <source>
        <strain evidence="4">LincolnNE</strain>
    </source>
</reference>
<evidence type="ECO:0000256" key="1">
    <source>
        <dbReference type="ARBA" id="ARBA00004132"/>
    </source>
</evidence>
<dbReference type="AlphaFoldDB" id="A0A6G1SGQ9"/>
<keyword evidence="2" id="KW-0968">Cytoplasmic vesicle</keyword>
<dbReference type="SMART" id="SM00800">
    <property type="entry name" value="uDENN"/>
    <property type="match status" value="1"/>
</dbReference>
<dbReference type="InterPro" id="IPR043153">
    <property type="entry name" value="DENN_C"/>
</dbReference>
<evidence type="ECO:0000313" key="4">
    <source>
        <dbReference type="EMBL" id="MDE49726.1"/>
    </source>
</evidence>